<name>A0AAU8U196_9BACT</name>
<gene>
    <name evidence="2" type="ORF">CUREO_1566</name>
</gene>
<proteinExistence type="predicted"/>
<reference evidence="2 3" key="1">
    <citation type="journal article" date="2015" name="Genome Announc.">
        <title>Complete Genome Sequence of the Campylobacter ureolyticus Clinical Isolate RIGS 9880.</title>
        <authorList>
            <person name="Miller W.G."/>
            <person name="Yee E."/>
            <person name="On S.L."/>
            <person name="Andersen L.P."/>
            <person name="Bono J.L."/>
        </authorList>
    </citation>
    <scope>NUCLEOTIDE SEQUENCE [LARGE SCALE GENOMIC DNA]</scope>
    <source>
        <strain evidence="2 3">RIGS 9880</strain>
    </source>
</reference>
<organism evidence="2 3">
    <name type="scientific">Campylobacter ureolyticus RIGS 9880</name>
    <dbReference type="NCBI Taxonomy" id="1032069"/>
    <lineage>
        <taxon>Bacteria</taxon>
        <taxon>Pseudomonadati</taxon>
        <taxon>Campylobacterota</taxon>
        <taxon>Epsilonproteobacteria</taxon>
        <taxon>Campylobacterales</taxon>
        <taxon>Campylobacteraceae</taxon>
        <taxon>Campylobacter</taxon>
    </lineage>
</organism>
<dbReference type="RefSeq" id="WP_050335837.1">
    <property type="nucleotide sequence ID" value="NZ_CP012195.1"/>
</dbReference>
<feature type="transmembrane region" description="Helical" evidence="1">
    <location>
        <begin position="6"/>
        <end position="22"/>
    </location>
</feature>
<keyword evidence="1" id="KW-0812">Transmembrane</keyword>
<evidence type="ECO:0000313" key="3">
    <source>
        <dbReference type="Proteomes" id="UP000063971"/>
    </source>
</evidence>
<evidence type="ECO:0000256" key="1">
    <source>
        <dbReference type="SAM" id="Phobius"/>
    </source>
</evidence>
<sequence length="81" mass="9406">MKNKFLNSFIIITLILVAFIVYNKFKLSENSHFTVTADTIIKPGSEISKYVTQEEVDSFSFRYWDIGYPNASSKFTKLKKL</sequence>
<accession>A0AAU8U196</accession>
<dbReference type="KEGG" id="cure:CUREO_1566"/>
<dbReference type="AlphaFoldDB" id="A0AAU8U196"/>
<dbReference type="EMBL" id="CP012195">
    <property type="protein sequence ID" value="AKT91372.1"/>
    <property type="molecule type" value="Genomic_DNA"/>
</dbReference>
<keyword evidence="1" id="KW-1133">Transmembrane helix</keyword>
<dbReference type="Proteomes" id="UP000063971">
    <property type="component" value="Chromosome"/>
</dbReference>
<evidence type="ECO:0000313" key="2">
    <source>
        <dbReference type="EMBL" id="AKT91372.1"/>
    </source>
</evidence>
<protein>
    <submittedName>
        <fullName evidence="2">Uncharacterized protein</fullName>
    </submittedName>
</protein>
<keyword evidence="1" id="KW-0472">Membrane</keyword>